<dbReference type="OrthoDB" id="1393670at2759"/>
<evidence type="ECO:0000256" key="3">
    <source>
        <dbReference type="SAM" id="MobiDB-lite"/>
    </source>
</evidence>
<evidence type="ECO:0000256" key="1">
    <source>
        <dbReference type="ARBA" id="ARBA00006484"/>
    </source>
</evidence>
<name>A0A8H6XH96_9AGAR</name>
<dbReference type="Pfam" id="PF13561">
    <property type="entry name" value="adh_short_C2"/>
    <property type="match status" value="1"/>
</dbReference>
<dbReference type="Proteomes" id="UP000620124">
    <property type="component" value="Unassembled WGS sequence"/>
</dbReference>
<dbReference type="EMBL" id="JACAZI010000019">
    <property type="protein sequence ID" value="KAF7340414.1"/>
    <property type="molecule type" value="Genomic_DNA"/>
</dbReference>
<keyword evidence="2" id="KW-0560">Oxidoreductase</keyword>
<feature type="region of interest" description="Disordered" evidence="3">
    <location>
        <begin position="166"/>
        <end position="195"/>
    </location>
</feature>
<organism evidence="4 5">
    <name type="scientific">Mycena venus</name>
    <dbReference type="NCBI Taxonomy" id="2733690"/>
    <lineage>
        <taxon>Eukaryota</taxon>
        <taxon>Fungi</taxon>
        <taxon>Dikarya</taxon>
        <taxon>Basidiomycota</taxon>
        <taxon>Agaricomycotina</taxon>
        <taxon>Agaricomycetes</taxon>
        <taxon>Agaricomycetidae</taxon>
        <taxon>Agaricales</taxon>
        <taxon>Marasmiineae</taxon>
        <taxon>Mycenaceae</taxon>
        <taxon>Mycena</taxon>
    </lineage>
</organism>
<dbReference type="InterPro" id="IPR036291">
    <property type="entry name" value="NAD(P)-bd_dom_sf"/>
</dbReference>
<accession>A0A8H6XH96</accession>
<dbReference type="PRINTS" id="PR00081">
    <property type="entry name" value="GDHRDH"/>
</dbReference>
<dbReference type="Gene3D" id="3.40.50.720">
    <property type="entry name" value="NAD(P)-binding Rossmann-like Domain"/>
    <property type="match status" value="2"/>
</dbReference>
<dbReference type="GO" id="GO:0016616">
    <property type="term" value="F:oxidoreductase activity, acting on the CH-OH group of donors, NAD or NADP as acceptor"/>
    <property type="evidence" value="ECO:0007669"/>
    <property type="project" value="TreeGrafter"/>
</dbReference>
<evidence type="ECO:0000256" key="2">
    <source>
        <dbReference type="ARBA" id="ARBA00023002"/>
    </source>
</evidence>
<dbReference type="PANTHER" id="PTHR42760">
    <property type="entry name" value="SHORT-CHAIN DEHYDROGENASES/REDUCTASES FAMILY MEMBER"/>
    <property type="match status" value="1"/>
</dbReference>
<proteinExistence type="inferred from homology"/>
<comment type="similarity">
    <text evidence="1">Belongs to the short-chain dehydrogenases/reductases (SDR) family.</text>
</comment>
<dbReference type="PANTHER" id="PTHR42760:SF133">
    <property type="entry name" value="3-OXOACYL-[ACYL-CARRIER-PROTEIN] REDUCTASE"/>
    <property type="match status" value="1"/>
</dbReference>
<feature type="compositionally biased region" description="Basic residues" evidence="3">
    <location>
        <begin position="175"/>
        <end position="188"/>
    </location>
</feature>
<keyword evidence="5" id="KW-1185">Reference proteome</keyword>
<dbReference type="AlphaFoldDB" id="A0A8H6XH96"/>
<dbReference type="SUPFAM" id="SSF51735">
    <property type="entry name" value="NAD(P)-binding Rossmann-fold domains"/>
    <property type="match status" value="1"/>
</dbReference>
<gene>
    <name evidence="4" type="ORF">MVEN_01961100</name>
</gene>
<evidence type="ECO:0000313" key="5">
    <source>
        <dbReference type="Proteomes" id="UP000620124"/>
    </source>
</evidence>
<protein>
    <submittedName>
        <fullName evidence="4">3-oxoacyl-[acyl-carrier-protein] reductase FabG</fullName>
    </submittedName>
</protein>
<reference evidence="4" key="1">
    <citation type="submission" date="2020-05" db="EMBL/GenBank/DDBJ databases">
        <title>Mycena genomes resolve the evolution of fungal bioluminescence.</title>
        <authorList>
            <person name="Tsai I.J."/>
        </authorList>
    </citation>
    <scope>NUCLEOTIDE SEQUENCE</scope>
    <source>
        <strain evidence="4">CCC161011</strain>
    </source>
</reference>
<evidence type="ECO:0000313" key="4">
    <source>
        <dbReference type="EMBL" id="KAF7340414.1"/>
    </source>
</evidence>
<sequence>MSDRLAQVSQHLSNAHGRGLLAGEVAIITGAGQGIGRSTALLFAKEGAKVVISDIDVKRLETVGGEIKAAGGDFLAVAGDVGADDFPKKIVDATVEKYGKINHIVNNAGFTFDKMLHTTPDETFDIIIKIHVRAPFRLIRQAAPYFRLKPDARENRSIINVSSTSGLHGNVGQAKLRRRESRRRRPHQDHREGVGPVRRAREYDCVWVDSYEVPFLPSFNPYSFLPPAFPYSPSFFIPFTAPPATAKEAGVTIDIDGKKVALGVPGATPESRKDGSLPHIPLNRGGTPDEAAGAMLFLASPLASYVSGHTLEVTGGTGI</sequence>
<comment type="caution">
    <text evidence="4">The sequence shown here is derived from an EMBL/GenBank/DDBJ whole genome shotgun (WGS) entry which is preliminary data.</text>
</comment>
<dbReference type="Pfam" id="PF00106">
    <property type="entry name" value="adh_short"/>
    <property type="match status" value="1"/>
</dbReference>
<dbReference type="InterPro" id="IPR002347">
    <property type="entry name" value="SDR_fam"/>
</dbReference>